<evidence type="ECO:0000313" key="3">
    <source>
        <dbReference type="Proteomes" id="UP001519460"/>
    </source>
</evidence>
<accession>A0ABD0M7B9</accession>
<dbReference type="EMBL" id="JACVVK020000004">
    <property type="protein sequence ID" value="KAK7507689.1"/>
    <property type="molecule type" value="Genomic_DNA"/>
</dbReference>
<gene>
    <name evidence="2" type="ORF">BaRGS_00001624</name>
</gene>
<keyword evidence="1" id="KW-0472">Membrane</keyword>
<keyword evidence="1" id="KW-1133">Transmembrane helix</keyword>
<organism evidence="2 3">
    <name type="scientific">Batillaria attramentaria</name>
    <dbReference type="NCBI Taxonomy" id="370345"/>
    <lineage>
        <taxon>Eukaryota</taxon>
        <taxon>Metazoa</taxon>
        <taxon>Spiralia</taxon>
        <taxon>Lophotrochozoa</taxon>
        <taxon>Mollusca</taxon>
        <taxon>Gastropoda</taxon>
        <taxon>Caenogastropoda</taxon>
        <taxon>Sorbeoconcha</taxon>
        <taxon>Cerithioidea</taxon>
        <taxon>Batillariidae</taxon>
        <taxon>Batillaria</taxon>
    </lineage>
</organism>
<keyword evidence="3" id="KW-1185">Reference proteome</keyword>
<sequence>MRPKNKTAFVLRKIRRAKATWLAFPLCCVCSFVSNGDPSGAFQHKQQANRCNKNRVEGVLMSELFFLRASVACLEYTCGFFLVMR</sequence>
<evidence type="ECO:0008006" key="4">
    <source>
        <dbReference type="Google" id="ProtNLM"/>
    </source>
</evidence>
<keyword evidence="1" id="KW-0812">Transmembrane</keyword>
<evidence type="ECO:0000256" key="1">
    <source>
        <dbReference type="SAM" id="Phobius"/>
    </source>
</evidence>
<dbReference type="Proteomes" id="UP001519460">
    <property type="component" value="Unassembled WGS sequence"/>
</dbReference>
<feature type="transmembrane region" description="Helical" evidence="1">
    <location>
        <begin position="65"/>
        <end position="84"/>
    </location>
</feature>
<comment type="caution">
    <text evidence="2">The sequence shown here is derived from an EMBL/GenBank/DDBJ whole genome shotgun (WGS) entry which is preliminary data.</text>
</comment>
<reference evidence="2 3" key="1">
    <citation type="journal article" date="2023" name="Sci. Data">
        <title>Genome assembly of the Korean intertidal mud-creeper Batillaria attramentaria.</title>
        <authorList>
            <person name="Patra A.K."/>
            <person name="Ho P.T."/>
            <person name="Jun S."/>
            <person name="Lee S.J."/>
            <person name="Kim Y."/>
            <person name="Won Y.J."/>
        </authorList>
    </citation>
    <scope>NUCLEOTIDE SEQUENCE [LARGE SCALE GENOMIC DNA]</scope>
    <source>
        <strain evidence="2">Wonlab-2016</strain>
    </source>
</reference>
<proteinExistence type="predicted"/>
<protein>
    <recommendedName>
        <fullName evidence="4">Secreted protein</fullName>
    </recommendedName>
</protein>
<dbReference type="AlphaFoldDB" id="A0ABD0M7B9"/>
<evidence type="ECO:0000313" key="2">
    <source>
        <dbReference type="EMBL" id="KAK7507689.1"/>
    </source>
</evidence>
<name>A0ABD0M7B9_9CAEN</name>